<evidence type="ECO:0000256" key="2">
    <source>
        <dbReference type="ARBA" id="ARBA00009026"/>
    </source>
</evidence>
<feature type="domain" description="Hen1 N-terminal" evidence="13">
    <location>
        <begin position="1"/>
        <end position="239"/>
    </location>
</feature>
<evidence type="ECO:0000256" key="8">
    <source>
        <dbReference type="ARBA" id="ARBA00022842"/>
    </source>
</evidence>
<dbReference type="GO" id="GO:0003723">
    <property type="term" value="F:RNA binding"/>
    <property type="evidence" value="ECO:0007669"/>
    <property type="project" value="UniProtKB-KW"/>
</dbReference>
<dbReference type="STRING" id="1220579.GCA_001571345_01644"/>
<dbReference type="OrthoDB" id="626362at2"/>
<dbReference type="GO" id="GO:0046872">
    <property type="term" value="F:metal ion binding"/>
    <property type="evidence" value="ECO:0007669"/>
    <property type="project" value="UniProtKB-KW"/>
</dbReference>
<name>A0A318PJC7_KOMXY</name>
<evidence type="ECO:0000259" key="13">
    <source>
        <dbReference type="Pfam" id="PF12623"/>
    </source>
</evidence>
<keyword evidence="4 15" id="KW-0489">Methyltransferase</keyword>
<dbReference type="Gene3D" id="3.40.50.150">
    <property type="entry name" value="Vaccinia Virus protein VP39"/>
    <property type="match status" value="1"/>
</dbReference>
<dbReference type="AlphaFoldDB" id="A0A318PJC7"/>
<sequence>MLLSLSTTHVPATDLGFLLMKHPDNVHQLQLSMGRASLFYPQADEARCTAAIMVEVDPIDLVRGRGHATGQQDSYVNDRPYAASSLLMTAMRRLLGTALSGRSRMRQDLADSDIPLEVTITPLPVRGPPDLAARLFTPLGYQVETTPIVLDPTHPEWGDSPYVAFTLRGRVRLSTLLRQLFLLVPVLDNSKHYYVGEDEVEKLLREGAGWLDAHPERNLIIRRALKGFRPLVARAQAELNAPDASAPADADAPDTPEKQIEAPLRLQDARIAHVVETLRRLHAQSVLDCGCGEGDLLQALLAVPAFSRIVGMDVAPHVLARAAQRLRLDDMPELRRRRITVMQGALTYRDRRMQGFDAACVVEVIEHMDAERLPAFEQVLFGQARPGIVIVTTPNRDYNALFPNLPAHAMRHADHRFEWDRATFSRWARDVAQAYGYTVAFEGIGPVDPTHGTPTQMALFTQAGHES</sequence>
<dbReference type="GO" id="GO:0001510">
    <property type="term" value="P:RNA methylation"/>
    <property type="evidence" value="ECO:0007669"/>
    <property type="project" value="InterPro"/>
</dbReference>
<dbReference type="InterPro" id="IPR038546">
    <property type="entry name" value="Hen1_N_sf"/>
</dbReference>
<dbReference type="PANTHER" id="PTHR21404">
    <property type="entry name" value="HEN1"/>
    <property type="match status" value="1"/>
</dbReference>
<dbReference type="SUPFAM" id="SSF53335">
    <property type="entry name" value="S-adenosyl-L-methionine-dependent methyltransferases"/>
    <property type="match status" value="1"/>
</dbReference>
<dbReference type="PANTHER" id="PTHR21404:SF3">
    <property type="entry name" value="SMALL RNA 2'-O-METHYLTRANSFERASE"/>
    <property type="match status" value="1"/>
</dbReference>
<evidence type="ECO:0000256" key="7">
    <source>
        <dbReference type="ARBA" id="ARBA00022723"/>
    </source>
</evidence>
<keyword evidence="9" id="KW-0694">RNA-binding</keyword>
<dbReference type="EMBL" id="NKUC01000008">
    <property type="protein sequence ID" value="PYD57524.1"/>
    <property type="molecule type" value="Genomic_DNA"/>
</dbReference>
<evidence type="ECO:0000256" key="10">
    <source>
        <dbReference type="ARBA" id="ARBA00023158"/>
    </source>
</evidence>
<dbReference type="GO" id="GO:0031047">
    <property type="term" value="P:regulatory ncRNA-mediated gene silencing"/>
    <property type="evidence" value="ECO:0007669"/>
    <property type="project" value="UniProtKB-KW"/>
</dbReference>
<gene>
    <name evidence="15" type="ORF">CFR75_05660</name>
</gene>
<dbReference type="InterPro" id="IPR029063">
    <property type="entry name" value="SAM-dependent_MTases_sf"/>
</dbReference>
<evidence type="ECO:0000256" key="11">
    <source>
        <dbReference type="ARBA" id="ARBA00035025"/>
    </source>
</evidence>
<dbReference type="GO" id="GO:0090486">
    <property type="term" value="F:small RNA 2'-O-methyltransferase activity"/>
    <property type="evidence" value="ECO:0007669"/>
    <property type="project" value="UniProtKB-EC"/>
</dbReference>
<dbReference type="CDD" id="cd02440">
    <property type="entry name" value="AdoMet_MTases"/>
    <property type="match status" value="1"/>
</dbReference>
<protein>
    <recommendedName>
        <fullName evidence="3">Small RNA 2'-O-methyltransferase</fullName>
        <ecNumber evidence="11">2.1.1.386</ecNumber>
    </recommendedName>
</protein>
<comment type="cofactor">
    <cofactor evidence="1">
        <name>Mg(2+)</name>
        <dbReference type="ChEBI" id="CHEBI:18420"/>
    </cofactor>
</comment>
<evidence type="ECO:0000256" key="3">
    <source>
        <dbReference type="ARBA" id="ARBA00021330"/>
    </source>
</evidence>
<accession>A0A318PJC7</accession>
<evidence type="ECO:0000256" key="4">
    <source>
        <dbReference type="ARBA" id="ARBA00022603"/>
    </source>
</evidence>
<dbReference type="Gene3D" id="3.30.1610.20">
    <property type="entry name" value="Hen1, N-terminal domain"/>
    <property type="match status" value="1"/>
</dbReference>
<keyword evidence="16" id="KW-1185">Reference proteome</keyword>
<evidence type="ECO:0000256" key="5">
    <source>
        <dbReference type="ARBA" id="ARBA00022679"/>
    </source>
</evidence>
<organism evidence="15 16">
    <name type="scientific">Komagataeibacter xylinus</name>
    <name type="common">Gluconacetobacter xylinus</name>
    <dbReference type="NCBI Taxonomy" id="28448"/>
    <lineage>
        <taxon>Bacteria</taxon>
        <taxon>Pseudomonadati</taxon>
        <taxon>Pseudomonadota</taxon>
        <taxon>Alphaproteobacteria</taxon>
        <taxon>Acetobacterales</taxon>
        <taxon>Acetobacteraceae</taxon>
        <taxon>Komagataeibacter</taxon>
    </lineage>
</organism>
<evidence type="ECO:0000259" key="14">
    <source>
        <dbReference type="Pfam" id="PF13649"/>
    </source>
</evidence>
<evidence type="ECO:0000313" key="15">
    <source>
        <dbReference type="EMBL" id="PYD57524.1"/>
    </source>
</evidence>
<dbReference type="Pfam" id="PF13649">
    <property type="entry name" value="Methyltransf_25"/>
    <property type="match status" value="1"/>
</dbReference>
<evidence type="ECO:0000256" key="6">
    <source>
        <dbReference type="ARBA" id="ARBA00022691"/>
    </source>
</evidence>
<keyword evidence="10" id="KW-0943">RNA-mediated gene silencing</keyword>
<dbReference type="RefSeq" id="WP_061273901.1">
    <property type="nucleotide sequence ID" value="NZ_CBCRXN010000025.1"/>
</dbReference>
<dbReference type="Pfam" id="PF12623">
    <property type="entry name" value="Hen1_L"/>
    <property type="match status" value="1"/>
</dbReference>
<evidence type="ECO:0000256" key="12">
    <source>
        <dbReference type="ARBA" id="ARBA00048418"/>
    </source>
</evidence>
<comment type="caution">
    <text evidence="15">The sequence shown here is derived from an EMBL/GenBank/DDBJ whole genome shotgun (WGS) entry which is preliminary data.</text>
</comment>
<dbReference type="InterPro" id="IPR026610">
    <property type="entry name" value="Hen1"/>
</dbReference>
<comment type="catalytic activity">
    <reaction evidence="12">
        <text>small RNA 3'-end nucleotide + S-adenosyl-L-methionine = small RNA 3'-end 2'-O-methylnucleotide + S-adenosyl-L-homocysteine + H(+)</text>
        <dbReference type="Rhea" id="RHEA:37887"/>
        <dbReference type="Rhea" id="RHEA-COMP:10415"/>
        <dbReference type="Rhea" id="RHEA-COMP:10416"/>
        <dbReference type="ChEBI" id="CHEBI:15378"/>
        <dbReference type="ChEBI" id="CHEBI:57856"/>
        <dbReference type="ChEBI" id="CHEBI:59789"/>
        <dbReference type="ChEBI" id="CHEBI:74896"/>
        <dbReference type="ChEBI" id="CHEBI:74898"/>
        <dbReference type="EC" id="2.1.1.386"/>
    </reaction>
</comment>
<reference evidence="15 16" key="1">
    <citation type="submission" date="2017-07" db="EMBL/GenBank/DDBJ databases">
        <title>A draft genome sequence of Komagataeibacter xylinus LMG 1515.</title>
        <authorList>
            <person name="Skraban J."/>
            <person name="Cleenwerck I."/>
            <person name="Vandamme P."/>
            <person name="Trcek J."/>
        </authorList>
    </citation>
    <scope>NUCLEOTIDE SEQUENCE [LARGE SCALE GENOMIC DNA]</scope>
    <source>
        <strain evidence="15 16">LMG 1515</strain>
    </source>
</reference>
<keyword evidence="5 15" id="KW-0808">Transferase</keyword>
<comment type="similarity">
    <text evidence="2">Belongs to the methyltransferase superfamily. HEN1 family.</text>
</comment>
<keyword evidence="8" id="KW-0460">Magnesium</keyword>
<evidence type="ECO:0000313" key="16">
    <source>
        <dbReference type="Proteomes" id="UP000248257"/>
    </source>
</evidence>
<proteinExistence type="inferred from homology"/>
<dbReference type="Proteomes" id="UP000248257">
    <property type="component" value="Unassembled WGS sequence"/>
</dbReference>
<dbReference type="InterPro" id="IPR041698">
    <property type="entry name" value="Methyltransf_25"/>
</dbReference>
<dbReference type="NCBIfam" id="TIGR04074">
    <property type="entry name" value="bacter_Hen1"/>
    <property type="match status" value="1"/>
</dbReference>
<feature type="domain" description="Methyltransferase" evidence="14">
    <location>
        <begin position="286"/>
        <end position="377"/>
    </location>
</feature>
<keyword evidence="6" id="KW-0949">S-adenosyl-L-methionine</keyword>
<dbReference type="InterPro" id="IPR024740">
    <property type="entry name" value="Hen1_N"/>
</dbReference>
<keyword evidence="7" id="KW-0479">Metal-binding</keyword>
<evidence type="ECO:0000256" key="1">
    <source>
        <dbReference type="ARBA" id="ARBA00001946"/>
    </source>
</evidence>
<evidence type="ECO:0000256" key="9">
    <source>
        <dbReference type="ARBA" id="ARBA00022884"/>
    </source>
</evidence>
<dbReference type="InterPro" id="IPR024026">
    <property type="entry name" value="3'-RNA_MeTfrase_Hen1_bac"/>
</dbReference>
<dbReference type="EC" id="2.1.1.386" evidence="11"/>